<protein>
    <submittedName>
        <fullName evidence="1">Uncharacterized protein</fullName>
    </submittedName>
</protein>
<evidence type="ECO:0000313" key="2">
    <source>
        <dbReference type="Proteomes" id="UP001164250"/>
    </source>
</evidence>
<organism evidence="1 2">
    <name type="scientific">Pistacia atlantica</name>
    <dbReference type="NCBI Taxonomy" id="434234"/>
    <lineage>
        <taxon>Eukaryota</taxon>
        <taxon>Viridiplantae</taxon>
        <taxon>Streptophyta</taxon>
        <taxon>Embryophyta</taxon>
        <taxon>Tracheophyta</taxon>
        <taxon>Spermatophyta</taxon>
        <taxon>Magnoliopsida</taxon>
        <taxon>eudicotyledons</taxon>
        <taxon>Gunneridae</taxon>
        <taxon>Pentapetalae</taxon>
        <taxon>rosids</taxon>
        <taxon>malvids</taxon>
        <taxon>Sapindales</taxon>
        <taxon>Anacardiaceae</taxon>
        <taxon>Pistacia</taxon>
    </lineage>
</organism>
<gene>
    <name evidence="1" type="ORF">Patl1_06050</name>
</gene>
<keyword evidence="2" id="KW-1185">Reference proteome</keyword>
<accession>A0ACC1BS39</accession>
<dbReference type="EMBL" id="CM047899">
    <property type="protein sequence ID" value="KAJ0101754.1"/>
    <property type="molecule type" value="Genomic_DNA"/>
</dbReference>
<evidence type="ECO:0000313" key="1">
    <source>
        <dbReference type="EMBL" id="KAJ0101754.1"/>
    </source>
</evidence>
<sequence length="184" mass="20876">MSLMLNIALPQTKNQKKSAHVRQCDKCSAHKPPRAHHCKVCRRCVLRMDHHCLWINNCVGYQNYKAFLVLVFYATIGSLYSTVMITGSALQREWDISGKPQLKIFYVACGILMVSLSLGICPMKQEQAAWLARKSGQSYRHPFNVGVYRNITLILGPNMLTWLYPLAISHLKDGTSFPTPQHSL</sequence>
<reference evidence="2" key="1">
    <citation type="journal article" date="2023" name="G3 (Bethesda)">
        <title>Genome assembly and association tests identify interacting loci associated with vigor, precocity, and sex in interspecific pistachio rootstocks.</title>
        <authorList>
            <person name="Palmer W."/>
            <person name="Jacygrad E."/>
            <person name="Sagayaradj S."/>
            <person name="Cavanaugh K."/>
            <person name="Han R."/>
            <person name="Bertier L."/>
            <person name="Beede B."/>
            <person name="Kafkas S."/>
            <person name="Golino D."/>
            <person name="Preece J."/>
            <person name="Michelmore R."/>
        </authorList>
    </citation>
    <scope>NUCLEOTIDE SEQUENCE [LARGE SCALE GENOMIC DNA]</scope>
</reference>
<proteinExistence type="predicted"/>
<dbReference type="Proteomes" id="UP001164250">
    <property type="component" value="Chromosome 3"/>
</dbReference>
<comment type="caution">
    <text evidence="1">The sequence shown here is derived from an EMBL/GenBank/DDBJ whole genome shotgun (WGS) entry which is preliminary data.</text>
</comment>
<name>A0ACC1BS39_9ROSI</name>